<feature type="transmembrane region" description="Helical" evidence="7">
    <location>
        <begin position="253"/>
        <end position="273"/>
    </location>
</feature>
<evidence type="ECO:0000256" key="5">
    <source>
        <dbReference type="ARBA" id="ARBA00022989"/>
    </source>
</evidence>
<protein>
    <submittedName>
        <fullName evidence="9">Nucleoside permease</fullName>
    </submittedName>
</protein>
<feature type="transmembrane region" description="Helical" evidence="7">
    <location>
        <begin position="305"/>
        <end position="330"/>
    </location>
</feature>
<comment type="subcellular location">
    <subcellularLocation>
        <location evidence="1">Cell membrane</location>
        <topology evidence="1">Multi-pass membrane protein</topology>
    </subcellularLocation>
</comment>
<keyword evidence="3" id="KW-1003">Cell membrane</keyword>
<evidence type="ECO:0000256" key="6">
    <source>
        <dbReference type="ARBA" id="ARBA00023136"/>
    </source>
</evidence>
<feature type="transmembrane region" description="Helical" evidence="7">
    <location>
        <begin position="71"/>
        <end position="89"/>
    </location>
</feature>
<dbReference type="EMBL" id="LVXG01000078">
    <property type="protein sequence ID" value="OQP40088.1"/>
    <property type="molecule type" value="Genomic_DNA"/>
</dbReference>
<evidence type="ECO:0000259" key="8">
    <source>
        <dbReference type="PROSITE" id="PS50850"/>
    </source>
</evidence>
<dbReference type="NCBIfam" id="TIGR00889">
    <property type="entry name" value="2A0110"/>
    <property type="match status" value="1"/>
</dbReference>
<evidence type="ECO:0000256" key="2">
    <source>
        <dbReference type="ARBA" id="ARBA00022448"/>
    </source>
</evidence>
<gene>
    <name evidence="9" type="ORF">A4H97_16240</name>
</gene>
<dbReference type="STRING" id="354355.SAMN05660816_01994"/>
<feature type="transmembrane region" description="Helical" evidence="7">
    <location>
        <begin position="162"/>
        <end position="182"/>
    </location>
</feature>
<feature type="transmembrane region" description="Helical" evidence="7">
    <location>
        <begin position="42"/>
        <end position="62"/>
    </location>
</feature>
<keyword evidence="4 7" id="KW-0812">Transmembrane</keyword>
<evidence type="ECO:0000256" key="1">
    <source>
        <dbReference type="ARBA" id="ARBA00004651"/>
    </source>
</evidence>
<dbReference type="InterPro" id="IPR020846">
    <property type="entry name" value="MFS_dom"/>
</dbReference>
<accession>A0A1V9E1S9</accession>
<dbReference type="GO" id="GO:0005886">
    <property type="term" value="C:plasma membrane"/>
    <property type="evidence" value="ECO:0007669"/>
    <property type="project" value="UniProtKB-SubCell"/>
</dbReference>
<proteinExistence type="predicted"/>
<name>A0A1V9E1S9_9BACT</name>
<dbReference type="SUPFAM" id="SSF103473">
    <property type="entry name" value="MFS general substrate transporter"/>
    <property type="match status" value="1"/>
</dbReference>
<evidence type="ECO:0000256" key="4">
    <source>
        <dbReference type="ARBA" id="ARBA00022692"/>
    </source>
</evidence>
<feature type="transmembrane region" description="Helical" evidence="7">
    <location>
        <begin position="95"/>
        <end position="121"/>
    </location>
</feature>
<dbReference type="OrthoDB" id="9783013at2"/>
<reference evidence="10" key="1">
    <citation type="submission" date="2016-04" db="EMBL/GenBank/DDBJ databases">
        <authorList>
            <person name="Chen L."/>
            <person name="Zhuang W."/>
            <person name="Wang G."/>
        </authorList>
    </citation>
    <scope>NUCLEOTIDE SEQUENCE [LARGE SCALE GENOMIC DNA]</scope>
    <source>
        <strain evidence="10">17621</strain>
    </source>
</reference>
<dbReference type="RefSeq" id="WP_081204594.1">
    <property type="nucleotide sequence ID" value="NZ_FOCZ01000003.1"/>
</dbReference>
<feature type="transmembrane region" description="Helical" evidence="7">
    <location>
        <begin position="342"/>
        <end position="361"/>
    </location>
</feature>
<feature type="transmembrane region" description="Helical" evidence="7">
    <location>
        <begin position="280"/>
        <end position="299"/>
    </location>
</feature>
<evidence type="ECO:0000313" key="9">
    <source>
        <dbReference type="EMBL" id="OQP40088.1"/>
    </source>
</evidence>
<feature type="domain" description="Major facilitator superfamily (MFS) profile" evidence="8">
    <location>
        <begin position="209"/>
        <end position="414"/>
    </location>
</feature>
<dbReference type="Pfam" id="PF03825">
    <property type="entry name" value="Nuc_H_symport"/>
    <property type="match status" value="1"/>
</dbReference>
<evidence type="ECO:0000256" key="3">
    <source>
        <dbReference type="ARBA" id="ARBA00022475"/>
    </source>
</evidence>
<feature type="transmembrane region" description="Helical" evidence="7">
    <location>
        <begin position="133"/>
        <end position="150"/>
    </location>
</feature>
<dbReference type="AlphaFoldDB" id="A0A1V9E1S9"/>
<dbReference type="CDD" id="cd06177">
    <property type="entry name" value="MFS_NHS"/>
    <property type="match status" value="1"/>
</dbReference>
<dbReference type="PANTHER" id="PTHR23522">
    <property type="entry name" value="BLL5896 PROTEIN"/>
    <property type="match status" value="1"/>
</dbReference>
<dbReference type="InterPro" id="IPR036259">
    <property type="entry name" value="MFS_trans_sf"/>
</dbReference>
<feature type="transmembrane region" description="Helical" evidence="7">
    <location>
        <begin position="381"/>
        <end position="399"/>
    </location>
</feature>
<dbReference type="GO" id="GO:0015213">
    <property type="term" value="F:uridine transmembrane transporter activity"/>
    <property type="evidence" value="ECO:0007669"/>
    <property type="project" value="TreeGrafter"/>
</dbReference>
<keyword evidence="2" id="KW-0813">Transport</keyword>
<keyword evidence="10" id="KW-1185">Reference proteome</keyword>
<dbReference type="GO" id="GO:0015212">
    <property type="term" value="F:cytidine transmembrane transporter activity"/>
    <property type="evidence" value="ECO:0007669"/>
    <property type="project" value="TreeGrafter"/>
</dbReference>
<dbReference type="PROSITE" id="PS50850">
    <property type="entry name" value="MFS"/>
    <property type="match status" value="1"/>
</dbReference>
<dbReference type="PANTHER" id="PTHR23522:SF4">
    <property type="entry name" value="NUCLEOSIDE PERMEASE NUPG-RELATED"/>
    <property type="match status" value="1"/>
</dbReference>
<dbReference type="InterPro" id="IPR004740">
    <property type="entry name" value="Nuc_H_symport"/>
</dbReference>
<keyword evidence="5 7" id="KW-1133">Transmembrane helix</keyword>
<dbReference type="Gene3D" id="1.20.1250.20">
    <property type="entry name" value="MFS general substrate transporter like domains"/>
    <property type="match status" value="2"/>
</dbReference>
<sequence>MNIRLRLTIMNFLEFFVWGSWLISMGAYMFNVLHFSGIQVSSIYGTMGVASIFTPALFGIVADRWVNAERVLGLCHIIGALLLLWASKVTDYPTLYTIMLLNSFMFMPTLGLNNTVSYIVLETRGFNIVKDFPPIRVWGTIGFVAAMWMVDLCGFNLSPMQLYISAGAGLLLGVYAFTMPGCPPVKSVVKRSLASSLGLDAFVLFRKRKMMVFFLFAMLLGAALQITNTFGSAFLNDFNTKYPHAFGVTHSNIVISISQISETLFILAIPFFLKRFGIKLVMLMSIFAWVFRFGLFAVGDPGTGLWLLILSMIIYGMAFDFFNISGSLFVEKEADIKIRASAQGLFMLMTNGIGAYVGNYISGRVVDHFTVDGIKDWPAIWFSFAGYALLLGIIFPLVFKYKHVPADEKVVVAH</sequence>
<dbReference type="Proteomes" id="UP000192610">
    <property type="component" value="Unassembled WGS sequence"/>
</dbReference>
<organism evidence="9 10">
    <name type="scientific">Niastella yeongjuensis</name>
    <dbReference type="NCBI Taxonomy" id="354355"/>
    <lineage>
        <taxon>Bacteria</taxon>
        <taxon>Pseudomonadati</taxon>
        <taxon>Bacteroidota</taxon>
        <taxon>Chitinophagia</taxon>
        <taxon>Chitinophagales</taxon>
        <taxon>Chitinophagaceae</taxon>
        <taxon>Niastella</taxon>
    </lineage>
</organism>
<comment type="caution">
    <text evidence="9">The sequence shown here is derived from an EMBL/GenBank/DDBJ whole genome shotgun (WGS) entry which is preliminary data.</text>
</comment>
<dbReference type="FunFam" id="1.20.1250.20:FF:000012">
    <property type="entry name" value="Nucleoside permease NupG"/>
    <property type="match status" value="1"/>
</dbReference>
<feature type="transmembrane region" description="Helical" evidence="7">
    <location>
        <begin position="12"/>
        <end position="30"/>
    </location>
</feature>
<evidence type="ECO:0000313" key="10">
    <source>
        <dbReference type="Proteomes" id="UP000192610"/>
    </source>
</evidence>
<keyword evidence="6 7" id="KW-0472">Membrane</keyword>
<evidence type="ECO:0000256" key="7">
    <source>
        <dbReference type="SAM" id="Phobius"/>
    </source>
</evidence>
<feature type="transmembrane region" description="Helical" evidence="7">
    <location>
        <begin position="212"/>
        <end position="233"/>
    </location>
</feature>